<reference evidence="2 3" key="1">
    <citation type="submission" date="2020-08" db="EMBL/GenBank/DDBJ databases">
        <title>Genome public.</title>
        <authorList>
            <person name="Liu C."/>
            <person name="Sun Q."/>
        </authorList>
    </citation>
    <scope>NUCLEOTIDE SEQUENCE [LARGE SCALE GENOMIC DNA]</scope>
    <source>
        <strain evidence="2 3">NSJ-79</strain>
    </source>
</reference>
<evidence type="ECO:0000256" key="1">
    <source>
        <dbReference type="SAM" id="SignalP"/>
    </source>
</evidence>
<evidence type="ECO:0008006" key="4">
    <source>
        <dbReference type="Google" id="ProtNLM"/>
    </source>
</evidence>
<feature type="signal peptide" evidence="1">
    <location>
        <begin position="1"/>
        <end position="23"/>
    </location>
</feature>
<dbReference type="EMBL" id="JACOOJ010000030">
    <property type="protein sequence ID" value="MBC5634036.1"/>
    <property type="molecule type" value="Genomic_DNA"/>
</dbReference>
<proteinExistence type="predicted"/>
<evidence type="ECO:0000313" key="2">
    <source>
        <dbReference type="EMBL" id="MBC5634036.1"/>
    </source>
</evidence>
<comment type="caution">
    <text evidence="2">The sequence shown here is derived from an EMBL/GenBank/DDBJ whole genome shotgun (WGS) entry which is preliminary data.</text>
</comment>
<evidence type="ECO:0000313" key="3">
    <source>
        <dbReference type="Proteomes" id="UP000651475"/>
    </source>
</evidence>
<protein>
    <recommendedName>
        <fullName evidence="4">Lipocalin-like domain-containing protein</fullName>
    </recommendedName>
</protein>
<sequence length="131" mass="14541">MKTNMGKVFATLFCMMMCLSLCAQKFTPGMVVGLWNYSAPDAPYGYQEGTCQIKKTGEKLSAVFTISGTEMTVNEIKKENDTYKCNFDVDGSYVSLTFKQEDKNKLTGKANSEGMVIPVTFTKIVKVVQAR</sequence>
<dbReference type="Proteomes" id="UP000651475">
    <property type="component" value="Unassembled WGS sequence"/>
</dbReference>
<name>A0ABR7DRG2_9BACT</name>
<feature type="chain" id="PRO_5047169856" description="Lipocalin-like domain-containing protein" evidence="1">
    <location>
        <begin position="24"/>
        <end position="131"/>
    </location>
</feature>
<organism evidence="2 3">
    <name type="scientific">Parabacteroides hominis</name>
    <dbReference type="NCBI Taxonomy" id="2763057"/>
    <lineage>
        <taxon>Bacteria</taxon>
        <taxon>Pseudomonadati</taxon>
        <taxon>Bacteroidota</taxon>
        <taxon>Bacteroidia</taxon>
        <taxon>Bacteroidales</taxon>
        <taxon>Tannerellaceae</taxon>
        <taxon>Parabacteroides</taxon>
    </lineage>
</organism>
<keyword evidence="1" id="KW-0732">Signal</keyword>
<dbReference type="RefSeq" id="WP_186930693.1">
    <property type="nucleotide sequence ID" value="NZ_JACOOJ010000030.1"/>
</dbReference>
<accession>A0ABR7DRG2</accession>
<keyword evidence="3" id="KW-1185">Reference proteome</keyword>
<gene>
    <name evidence="2" type="ORF">H8S65_14890</name>
</gene>